<dbReference type="Pfam" id="PF08388">
    <property type="entry name" value="GIIM"/>
    <property type="match status" value="1"/>
</dbReference>
<accession>A0A6C0G8Q5</accession>
<organism evidence="3 4">
    <name type="scientific">Paenibacillus lycopersici</name>
    <dbReference type="NCBI Taxonomy" id="2704462"/>
    <lineage>
        <taxon>Bacteria</taxon>
        <taxon>Bacillati</taxon>
        <taxon>Bacillota</taxon>
        <taxon>Bacilli</taxon>
        <taxon>Bacillales</taxon>
        <taxon>Paenibacillaceae</taxon>
        <taxon>Paenibacillus</taxon>
    </lineage>
</organism>
<evidence type="ECO:0000313" key="4">
    <source>
        <dbReference type="Proteomes" id="UP000476064"/>
    </source>
</evidence>
<evidence type="ECO:0000313" key="3">
    <source>
        <dbReference type="EMBL" id="QHT64051.1"/>
    </source>
</evidence>
<proteinExistence type="predicted"/>
<feature type="region of interest" description="Disordered" evidence="1">
    <location>
        <begin position="75"/>
        <end position="106"/>
    </location>
</feature>
<dbReference type="InterPro" id="IPR013597">
    <property type="entry name" value="Mat_intron_G2"/>
</dbReference>
<dbReference type="EMBL" id="CP048209">
    <property type="protein sequence ID" value="QHT64051.1"/>
    <property type="molecule type" value="Genomic_DNA"/>
</dbReference>
<sequence>MSGSTFFCCTPIGFSFLRDKKATVRLAPQTISRFKERVRELTNRTRSESMETRIAHLNRYLMGWLGYFRLASAKSHCERERGPLSKPARQRRKSRRPSRRRGQAAP</sequence>
<protein>
    <recommendedName>
        <fullName evidence="2">Group II intron maturase-specific domain-containing protein</fullName>
    </recommendedName>
</protein>
<dbReference type="AlphaFoldDB" id="A0A6C0G8Q5"/>
<dbReference type="Proteomes" id="UP000476064">
    <property type="component" value="Chromosome"/>
</dbReference>
<evidence type="ECO:0000256" key="1">
    <source>
        <dbReference type="SAM" id="MobiDB-lite"/>
    </source>
</evidence>
<feature type="compositionally biased region" description="Basic residues" evidence="1">
    <location>
        <begin position="88"/>
        <end position="106"/>
    </location>
</feature>
<feature type="domain" description="Group II intron maturase-specific" evidence="2">
    <location>
        <begin position="31"/>
        <end position="79"/>
    </location>
</feature>
<gene>
    <name evidence="3" type="ORF">GXP70_21490</name>
</gene>
<keyword evidence="4" id="KW-1185">Reference proteome</keyword>
<evidence type="ECO:0000259" key="2">
    <source>
        <dbReference type="Pfam" id="PF08388"/>
    </source>
</evidence>
<dbReference type="KEGG" id="plyc:GXP70_21490"/>
<reference evidence="3 4" key="1">
    <citation type="submission" date="2020-01" db="EMBL/GenBank/DDBJ databases">
        <title>Paenibacillus sp. nov., isolated from tomato rhizosphere.</title>
        <authorList>
            <person name="Weon H.-Y."/>
            <person name="Lee S.A."/>
        </authorList>
    </citation>
    <scope>NUCLEOTIDE SEQUENCE [LARGE SCALE GENOMIC DNA]</scope>
    <source>
        <strain evidence="3 4">12200R-189</strain>
    </source>
</reference>
<name>A0A6C0G8Q5_9BACL</name>